<feature type="transmembrane region" description="Helical" evidence="9">
    <location>
        <begin position="197"/>
        <end position="218"/>
    </location>
</feature>
<dbReference type="FunFam" id="1.20.120.80:FF:000002">
    <property type="entry name" value="Cytochrome c oxidase subunit 3"/>
    <property type="match status" value="1"/>
</dbReference>
<organism evidence="11">
    <name type="scientific">Nuclearia simplex</name>
    <dbReference type="NCBI Taxonomy" id="154970"/>
    <lineage>
        <taxon>Eukaryota</taxon>
        <taxon>Rotosphaerida</taxon>
        <taxon>Nucleariidae</taxon>
        <taxon>Nuclearia</taxon>
    </lineage>
</organism>
<name>M1KFG0_9EUKA</name>
<feature type="transmembrane region" description="Helical" evidence="9">
    <location>
        <begin position="239"/>
        <end position="260"/>
    </location>
</feature>
<keyword evidence="6 9" id="KW-1133">Transmembrane helix</keyword>
<geneLocation type="mitochondrion" evidence="11"/>
<dbReference type="GO" id="GO:0004129">
    <property type="term" value="F:cytochrome-c oxidase activity"/>
    <property type="evidence" value="ECO:0007669"/>
    <property type="project" value="InterPro"/>
</dbReference>
<dbReference type="PROSITE" id="PS50253">
    <property type="entry name" value="COX3"/>
    <property type="match status" value="1"/>
</dbReference>
<dbReference type="SUPFAM" id="SSF81452">
    <property type="entry name" value="Cytochrome c oxidase subunit III-like"/>
    <property type="match status" value="1"/>
</dbReference>
<reference evidence="11" key="2">
    <citation type="submission" date="2012-12" db="EMBL/GenBank/DDBJ databases">
        <authorList>
            <person name="Lang B.F."/>
        </authorList>
    </citation>
    <scope>NUCLEOTIDE SEQUENCE</scope>
    <source>
        <strain evidence="11">CCAP 1552/2</strain>
    </source>
</reference>
<keyword evidence="11" id="KW-0560">Oxidoreductase</keyword>
<feature type="transmembrane region" description="Helical" evidence="9">
    <location>
        <begin position="39"/>
        <end position="59"/>
    </location>
</feature>
<accession>M1KFG0</accession>
<dbReference type="InterPro" id="IPR024791">
    <property type="entry name" value="Cyt_c/ubiquinol_Oxase_su3"/>
</dbReference>
<evidence type="ECO:0000256" key="7">
    <source>
        <dbReference type="ARBA" id="ARBA00023136"/>
    </source>
</evidence>
<evidence type="ECO:0000256" key="4">
    <source>
        <dbReference type="ARBA" id="ARBA00022692"/>
    </source>
</evidence>
<evidence type="ECO:0000256" key="1">
    <source>
        <dbReference type="ARBA" id="ARBA00004141"/>
    </source>
</evidence>
<dbReference type="RefSeq" id="YP_007476157.1">
    <property type="nucleotide sequence ID" value="NC_020369.1"/>
</dbReference>
<feature type="transmembrane region" description="Helical" evidence="9">
    <location>
        <begin position="160"/>
        <end position="177"/>
    </location>
</feature>
<dbReference type="InterPro" id="IPR013833">
    <property type="entry name" value="Cyt_c_oxidase_su3_a-hlx"/>
</dbReference>
<evidence type="ECO:0000256" key="3">
    <source>
        <dbReference type="ARBA" id="ARBA00015944"/>
    </source>
</evidence>
<evidence type="ECO:0000256" key="2">
    <source>
        <dbReference type="ARBA" id="ARBA00010581"/>
    </source>
</evidence>
<comment type="function">
    <text evidence="8">Component of the cytochrome c oxidase, the last enzyme in the mitochondrial electron transport chain which drives oxidative phosphorylation. The respiratory chain contains 3 multisubunit complexes succinate dehydrogenase (complex II, CII), ubiquinol-cytochrome c oxidoreductase (cytochrome b-c1 complex, complex III, CIII) and cytochrome c oxidase (complex IV, CIV), that cooperate to transfer electrons derived from NADH and succinate to molecular oxygen, creating an electrochemical gradient over the inner membrane that drives transmembrane transport and the ATP synthase. Cytochrome c oxidase is the component of the respiratory chain that catalyzes the reduction of oxygen to water. Electrons originating from reduced cytochrome c in the intermembrane space (IMS) are transferred via the dinuclear copper A center (CU(A)) of subunit 2 and heme A of subunit 1 to the active site in subunit 1, a binuclear center (BNC) formed by heme A3 and copper B (CU(B)). The BNC reduces molecular oxygen to 2 water molecules using 4 electrons from cytochrome c in the IMS and 4 protons from the mitochondrial matrix.</text>
</comment>
<feature type="transmembrane region" description="Helical" evidence="9">
    <location>
        <begin position="80"/>
        <end position="103"/>
    </location>
</feature>
<dbReference type="GO" id="GO:0031967">
    <property type="term" value="C:organelle envelope"/>
    <property type="evidence" value="ECO:0007669"/>
    <property type="project" value="UniProtKB-ARBA"/>
</dbReference>
<dbReference type="GeneID" id="14659538"/>
<evidence type="ECO:0000256" key="8">
    <source>
        <dbReference type="RuleBase" id="RU003375"/>
    </source>
</evidence>
<evidence type="ECO:0000313" key="11">
    <source>
        <dbReference type="EMBL" id="AGE93660.1"/>
    </source>
</evidence>
<dbReference type="PANTHER" id="PTHR11403:SF7">
    <property type="entry name" value="CYTOCHROME C OXIDASE SUBUNIT 3"/>
    <property type="match status" value="1"/>
</dbReference>
<dbReference type="PANTHER" id="PTHR11403">
    <property type="entry name" value="CYTOCHROME C OXIDASE SUBUNIT III"/>
    <property type="match status" value="1"/>
</dbReference>
<dbReference type="GO" id="GO:0006123">
    <property type="term" value="P:mitochondrial electron transport, cytochrome c to oxygen"/>
    <property type="evidence" value="ECO:0007669"/>
    <property type="project" value="UniProtKB-ARBA"/>
</dbReference>
<protein>
    <recommendedName>
        <fullName evidence="3 8">Cytochrome c oxidase subunit 3</fullName>
    </recommendedName>
</protein>
<evidence type="ECO:0000256" key="5">
    <source>
        <dbReference type="ARBA" id="ARBA00022967"/>
    </source>
</evidence>
<evidence type="ECO:0000259" key="10">
    <source>
        <dbReference type="PROSITE" id="PS50253"/>
    </source>
</evidence>
<dbReference type="EMBL" id="KC573039">
    <property type="protein sequence ID" value="AGE93660.1"/>
    <property type="molecule type" value="Genomic_DNA"/>
</dbReference>
<dbReference type="CDD" id="cd01665">
    <property type="entry name" value="Cyt_c_Oxidase_III"/>
    <property type="match status" value="1"/>
</dbReference>
<dbReference type="GO" id="GO:0045277">
    <property type="term" value="C:respiratory chain complex IV"/>
    <property type="evidence" value="ECO:0007669"/>
    <property type="project" value="UniProtKB-ARBA"/>
</dbReference>
<gene>
    <name evidence="11" type="primary">cox3</name>
</gene>
<keyword evidence="4 8" id="KW-0812">Transmembrane</keyword>
<evidence type="ECO:0000256" key="9">
    <source>
        <dbReference type="SAM" id="Phobius"/>
    </source>
</evidence>
<evidence type="ECO:0000256" key="6">
    <source>
        <dbReference type="ARBA" id="ARBA00022989"/>
    </source>
</evidence>
<comment type="subcellular location">
    <subcellularLocation>
        <location evidence="1">Membrane</location>
        <topology evidence="1">Multi-pass membrane protein</topology>
    </subcellularLocation>
</comment>
<keyword evidence="5" id="KW-1278">Translocase</keyword>
<dbReference type="FunFam" id="1.10.287.70:FF:000082">
    <property type="entry name" value="Cytochrome c oxidase subunit 3"/>
    <property type="match status" value="1"/>
</dbReference>
<dbReference type="GO" id="GO:0005739">
    <property type="term" value="C:mitochondrion"/>
    <property type="evidence" value="ECO:0007669"/>
    <property type="project" value="TreeGrafter"/>
</dbReference>
<dbReference type="Pfam" id="PF00510">
    <property type="entry name" value="COX3"/>
    <property type="match status" value="1"/>
</dbReference>
<dbReference type="Gene3D" id="1.20.120.80">
    <property type="entry name" value="Cytochrome c oxidase, subunit III, four-helix bundle"/>
    <property type="match status" value="1"/>
</dbReference>
<dbReference type="InterPro" id="IPR033945">
    <property type="entry name" value="Cyt_c_oxase_su3_dom"/>
</dbReference>
<feature type="transmembrane region" description="Helical" evidence="9">
    <location>
        <begin position="12"/>
        <end position="33"/>
    </location>
</feature>
<dbReference type="GO" id="GO:0016491">
    <property type="term" value="F:oxidoreductase activity"/>
    <property type="evidence" value="ECO:0007669"/>
    <property type="project" value="UniProtKB-KW"/>
</dbReference>
<proteinExistence type="inferred from homology"/>
<comment type="similarity">
    <text evidence="2 8">Belongs to the cytochrome c oxidase subunit 3 family.</text>
</comment>
<sequence length="263" mass="30079">MIQKFPYHLVDQSPWPIFSSFSLLTTTMGAVMYFHSYNIGGYVLTLGLISITISMLLWFKDVVREATFEGHHTFKVKNGIKMGMILFILSEVLFFFGFFWAFFHSSLVPSIALGSVWPPLGINALNAWDIPLLNSVILLSSGATITWAHHSIVAKDRKSALLSLYLTIVLAIIFTVLQGFEYFHAEFTIADGIYGSTFYMCTGFHGFHVIVGTLFILYQTVRLNNYHFTNHHHLGFESAAWYWHFVDVVWLFLFVTVYWWGGA</sequence>
<dbReference type="InterPro" id="IPR035973">
    <property type="entry name" value="Cyt_c_oxidase_su3-like_sf"/>
</dbReference>
<dbReference type="InterPro" id="IPR000298">
    <property type="entry name" value="Cyt_c_oxidase-like_su3"/>
</dbReference>
<dbReference type="AlphaFoldDB" id="M1KFG0"/>
<keyword evidence="7 9" id="KW-0472">Membrane</keyword>
<dbReference type="Gene3D" id="1.10.287.70">
    <property type="match status" value="1"/>
</dbReference>
<reference evidence="11" key="1">
    <citation type="journal article" date="2009" name="BMC Evol. Biol.">
        <title>Phylogenomic analyses predict sistergroup relationship of nucleariids and fungi and paraphyly of zygomycetes with significant support.</title>
        <authorList>
            <person name="Liu Y."/>
            <person name="Steenkamp E.T."/>
            <person name="Brinkmann H."/>
            <person name="Forget L."/>
            <person name="Philippe H."/>
            <person name="Lang B.F."/>
        </authorList>
    </citation>
    <scope>NUCLEOTIDE SEQUENCE</scope>
    <source>
        <strain evidence="11">CCAP 1552/2</strain>
    </source>
</reference>
<feature type="domain" description="Heme-copper oxidase subunit III family profile" evidence="10">
    <location>
        <begin position="3"/>
        <end position="262"/>
    </location>
</feature>
<keyword evidence="8 11" id="KW-0496">Mitochondrion</keyword>
<dbReference type="GO" id="GO:0031090">
    <property type="term" value="C:organelle membrane"/>
    <property type="evidence" value="ECO:0007669"/>
    <property type="project" value="UniProtKB-ARBA"/>
</dbReference>